<comment type="caution">
    <text evidence="4">The sequence shown here is derived from an EMBL/GenBank/DDBJ whole genome shotgun (WGS) entry which is preliminary data.</text>
</comment>
<dbReference type="Pfam" id="PF00583">
    <property type="entry name" value="Acetyltransf_1"/>
    <property type="match status" value="1"/>
</dbReference>
<keyword evidence="5" id="KW-1185">Reference proteome</keyword>
<accession>E1JZ78</accession>
<keyword evidence="1 4" id="KW-0808">Transferase</keyword>
<keyword evidence="2" id="KW-0012">Acyltransferase</keyword>
<evidence type="ECO:0000313" key="4">
    <source>
        <dbReference type="EMBL" id="EFL50361.1"/>
    </source>
</evidence>
<dbReference type="EMBL" id="AECZ01000021">
    <property type="protein sequence ID" value="EFL50361.1"/>
    <property type="molecule type" value="Genomic_DNA"/>
</dbReference>
<dbReference type="eggNOG" id="COG0456">
    <property type="taxonomic scope" value="Bacteria"/>
</dbReference>
<evidence type="ECO:0000256" key="1">
    <source>
        <dbReference type="ARBA" id="ARBA00022679"/>
    </source>
</evidence>
<sequence length="142" mass="15628">MRVADITVEQLPALAGLYETLSRLPQDTAHMAAVFSRMDASPDYHLLGAVSGEGELVGALMGVVCLDVVGPCRPFMVVENVIVAARHRRRGVGRRLLAEIERRARARDCFYLMLVSGPGREDAQAFYTAQGYFKSAGFKKRL</sequence>
<dbReference type="SUPFAM" id="SSF55729">
    <property type="entry name" value="Acyl-CoA N-acyltransferases (Nat)"/>
    <property type="match status" value="1"/>
</dbReference>
<name>E1JZ78_SOLFR</name>
<dbReference type="STRING" id="596151.DesfrDRAFT_2927"/>
<dbReference type="PROSITE" id="PS51186">
    <property type="entry name" value="GNAT"/>
    <property type="match status" value="1"/>
</dbReference>
<dbReference type="RefSeq" id="WP_005995090.1">
    <property type="nucleotide sequence ID" value="NZ_AECZ01000021.1"/>
</dbReference>
<evidence type="ECO:0000259" key="3">
    <source>
        <dbReference type="PROSITE" id="PS51186"/>
    </source>
</evidence>
<reference evidence="4 5" key="1">
    <citation type="submission" date="2010-08" db="EMBL/GenBank/DDBJ databases">
        <title>The draft genome of Desulfovibrio fructosovorans JJ.</title>
        <authorList>
            <consortium name="US DOE Joint Genome Institute (JGI-PGF)"/>
            <person name="Lucas S."/>
            <person name="Copeland A."/>
            <person name="Lapidus A."/>
            <person name="Cheng J.-F."/>
            <person name="Bruce D."/>
            <person name="Goodwin L."/>
            <person name="Pitluck S."/>
            <person name="Land M.L."/>
            <person name="Hauser L."/>
            <person name="Chang Y.-J."/>
            <person name="Jeffries C."/>
            <person name="Wall J.D."/>
            <person name="Stahl D.A."/>
            <person name="Arkin A.P."/>
            <person name="Dehal P."/>
            <person name="Stolyar S.M."/>
            <person name="Hazen T.C."/>
            <person name="Woyke T.J."/>
        </authorList>
    </citation>
    <scope>NUCLEOTIDE SEQUENCE [LARGE SCALE GENOMIC DNA]</scope>
    <source>
        <strain evidence="4 5">JJ</strain>
    </source>
</reference>
<gene>
    <name evidence="4" type="ORF">DesfrDRAFT_2927</name>
</gene>
<dbReference type="InterPro" id="IPR016181">
    <property type="entry name" value="Acyl_CoA_acyltransferase"/>
</dbReference>
<evidence type="ECO:0000313" key="5">
    <source>
        <dbReference type="Proteomes" id="UP000006250"/>
    </source>
</evidence>
<evidence type="ECO:0000256" key="2">
    <source>
        <dbReference type="ARBA" id="ARBA00023315"/>
    </source>
</evidence>
<dbReference type="InterPro" id="IPR000182">
    <property type="entry name" value="GNAT_dom"/>
</dbReference>
<dbReference type="PANTHER" id="PTHR43877">
    <property type="entry name" value="AMINOALKYLPHOSPHONATE N-ACETYLTRANSFERASE-RELATED-RELATED"/>
    <property type="match status" value="1"/>
</dbReference>
<dbReference type="Gene3D" id="3.40.630.30">
    <property type="match status" value="1"/>
</dbReference>
<dbReference type="AlphaFoldDB" id="E1JZ78"/>
<dbReference type="Proteomes" id="UP000006250">
    <property type="component" value="Unassembled WGS sequence"/>
</dbReference>
<dbReference type="InterPro" id="IPR050832">
    <property type="entry name" value="Bact_Acetyltransf"/>
</dbReference>
<proteinExistence type="predicted"/>
<organism evidence="4 5">
    <name type="scientific">Solidesulfovibrio fructosivorans JJ]</name>
    <dbReference type="NCBI Taxonomy" id="596151"/>
    <lineage>
        <taxon>Bacteria</taxon>
        <taxon>Pseudomonadati</taxon>
        <taxon>Thermodesulfobacteriota</taxon>
        <taxon>Desulfovibrionia</taxon>
        <taxon>Desulfovibrionales</taxon>
        <taxon>Desulfovibrionaceae</taxon>
        <taxon>Solidesulfovibrio</taxon>
    </lineage>
</organism>
<feature type="domain" description="N-acetyltransferase" evidence="3">
    <location>
        <begin position="1"/>
        <end position="142"/>
    </location>
</feature>
<dbReference type="GO" id="GO:0016747">
    <property type="term" value="F:acyltransferase activity, transferring groups other than amino-acyl groups"/>
    <property type="evidence" value="ECO:0007669"/>
    <property type="project" value="InterPro"/>
</dbReference>
<protein>
    <submittedName>
        <fullName evidence="4">GCN5-related N-acetyltransferase</fullName>
    </submittedName>
</protein>
<dbReference type="OrthoDB" id="9805924at2"/>